<feature type="region of interest" description="Disordered" evidence="1">
    <location>
        <begin position="12"/>
        <end position="47"/>
    </location>
</feature>
<accession>A0A448WED4</accession>
<dbReference type="AlphaFoldDB" id="A0A448WED4"/>
<proteinExistence type="predicted"/>
<reference evidence="2" key="1">
    <citation type="submission" date="2018-11" db="EMBL/GenBank/DDBJ databases">
        <authorList>
            <consortium name="Pathogen Informatics"/>
        </authorList>
    </citation>
    <scope>NUCLEOTIDE SEQUENCE</scope>
</reference>
<feature type="compositionally biased region" description="Pro residues" evidence="1">
    <location>
        <begin position="37"/>
        <end position="46"/>
    </location>
</feature>
<protein>
    <submittedName>
        <fullName evidence="2">Uncharacterized protein</fullName>
    </submittedName>
</protein>
<comment type="caution">
    <text evidence="2">The sequence shown here is derived from an EMBL/GenBank/DDBJ whole genome shotgun (WGS) entry which is preliminary data.</text>
</comment>
<sequence>MLTSAAITALVTRSPEFDIPRVPVAGHSTGRTTAEPRPQPPGPGPPKRLVKLITSKSHKINHNDSGMAFKRKGAFGMQDKEAPLEPGISSERATRSFLNSGFRRQESSSSSSKYVGINDQDFRIPTIETRVNLIDSLVNDGSVEGENKANIEKYNWKAEKNTNNEQVVKLEDLETPITEAECHSQLAIGDVSFYLLPTVSEFCLLAAALLYEIAGRIGQPSYIELFEEAEMPSVSKNISCLLFVS</sequence>
<name>A0A448WED4_9PLAT</name>
<dbReference type="OrthoDB" id="6258119at2759"/>
<keyword evidence="3" id="KW-1185">Reference proteome</keyword>
<dbReference type="EMBL" id="CAAALY010007246">
    <property type="protein sequence ID" value="VEL09787.1"/>
    <property type="molecule type" value="Genomic_DNA"/>
</dbReference>
<evidence type="ECO:0000256" key="1">
    <source>
        <dbReference type="SAM" id="MobiDB-lite"/>
    </source>
</evidence>
<evidence type="ECO:0000313" key="3">
    <source>
        <dbReference type="Proteomes" id="UP000784294"/>
    </source>
</evidence>
<organism evidence="2 3">
    <name type="scientific">Protopolystoma xenopodis</name>
    <dbReference type="NCBI Taxonomy" id="117903"/>
    <lineage>
        <taxon>Eukaryota</taxon>
        <taxon>Metazoa</taxon>
        <taxon>Spiralia</taxon>
        <taxon>Lophotrochozoa</taxon>
        <taxon>Platyhelminthes</taxon>
        <taxon>Monogenea</taxon>
        <taxon>Polyopisthocotylea</taxon>
        <taxon>Polystomatidea</taxon>
        <taxon>Polystomatidae</taxon>
        <taxon>Protopolystoma</taxon>
    </lineage>
</organism>
<gene>
    <name evidence="2" type="ORF">PXEA_LOCUS3227</name>
</gene>
<evidence type="ECO:0000313" key="2">
    <source>
        <dbReference type="EMBL" id="VEL09787.1"/>
    </source>
</evidence>
<dbReference type="Proteomes" id="UP000784294">
    <property type="component" value="Unassembled WGS sequence"/>
</dbReference>